<keyword evidence="1 2" id="KW-0807">Transducer</keyword>
<dbReference type="SUPFAM" id="SSF58104">
    <property type="entry name" value="Methyl-accepting chemotaxis protein (MCP) signaling domain"/>
    <property type="match status" value="1"/>
</dbReference>
<dbReference type="Proteomes" id="UP001161160">
    <property type="component" value="Unassembled WGS sequence"/>
</dbReference>
<protein>
    <submittedName>
        <fullName evidence="5">Methyl-accepting chemotaxis protein</fullName>
    </submittedName>
</protein>
<keyword evidence="3" id="KW-0812">Transmembrane</keyword>
<feature type="transmembrane region" description="Helical" evidence="3">
    <location>
        <begin position="192"/>
        <end position="215"/>
    </location>
</feature>
<dbReference type="Pfam" id="PF00015">
    <property type="entry name" value="MCPsignal"/>
    <property type="match status" value="1"/>
</dbReference>
<evidence type="ECO:0000256" key="2">
    <source>
        <dbReference type="PROSITE-ProRule" id="PRU00284"/>
    </source>
</evidence>
<feature type="transmembrane region" description="Helical" evidence="3">
    <location>
        <begin position="12"/>
        <end position="31"/>
    </location>
</feature>
<dbReference type="PANTHER" id="PTHR32089">
    <property type="entry name" value="METHYL-ACCEPTING CHEMOTAXIS PROTEIN MCPB"/>
    <property type="match status" value="1"/>
</dbReference>
<dbReference type="GO" id="GO:0016020">
    <property type="term" value="C:membrane"/>
    <property type="evidence" value="ECO:0007669"/>
    <property type="project" value="InterPro"/>
</dbReference>
<dbReference type="AlphaFoldDB" id="A0AA43M8T9"/>
<reference evidence="5" key="1">
    <citation type="submission" date="2023-04" db="EMBL/GenBank/DDBJ databases">
        <title>Genome Encyclopedia of Bacteria and Archaea VI: Functional Genomics of Type Strains.</title>
        <authorList>
            <person name="Whitman W."/>
        </authorList>
    </citation>
    <scope>NUCLEOTIDE SEQUENCE</scope>
    <source>
        <strain evidence="5">Enz.4-51</strain>
    </source>
</reference>
<dbReference type="Gene3D" id="1.10.287.950">
    <property type="entry name" value="Methyl-accepting chemotaxis protein"/>
    <property type="match status" value="1"/>
</dbReference>
<organism evidence="5 6">
    <name type="scientific">Polynucleobacter sphagniphilus</name>
    <dbReference type="NCBI Taxonomy" id="1743169"/>
    <lineage>
        <taxon>Bacteria</taxon>
        <taxon>Pseudomonadati</taxon>
        <taxon>Pseudomonadota</taxon>
        <taxon>Betaproteobacteria</taxon>
        <taxon>Burkholderiales</taxon>
        <taxon>Burkholderiaceae</taxon>
        <taxon>Polynucleobacter</taxon>
    </lineage>
</organism>
<evidence type="ECO:0000313" key="6">
    <source>
        <dbReference type="Proteomes" id="UP001161160"/>
    </source>
</evidence>
<keyword evidence="3" id="KW-1133">Transmembrane helix</keyword>
<comment type="caution">
    <text evidence="5">The sequence shown here is derived from an EMBL/GenBank/DDBJ whole genome shotgun (WGS) entry which is preliminary data.</text>
</comment>
<evidence type="ECO:0000259" key="4">
    <source>
        <dbReference type="PROSITE" id="PS50111"/>
    </source>
</evidence>
<keyword evidence="3" id="KW-0472">Membrane</keyword>
<evidence type="ECO:0000313" key="5">
    <source>
        <dbReference type="EMBL" id="MDH6504306.1"/>
    </source>
</evidence>
<dbReference type="EMBL" id="JARXYA010000007">
    <property type="protein sequence ID" value="MDH6504306.1"/>
    <property type="molecule type" value="Genomic_DNA"/>
</dbReference>
<keyword evidence="6" id="KW-1185">Reference proteome</keyword>
<proteinExistence type="predicted"/>
<dbReference type="InterPro" id="IPR004089">
    <property type="entry name" value="MCPsignal_dom"/>
</dbReference>
<dbReference type="GO" id="GO:0007165">
    <property type="term" value="P:signal transduction"/>
    <property type="evidence" value="ECO:0007669"/>
    <property type="project" value="UniProtKB-KW"/>
</dbReference>
<name>A0AA43M8T9_9BURK</name>
<feature type="domain" description="Methyl-accepting transducer" evidence="4">
    <location>
        <begin position="222"/>
        <end position="458"/>
    </location>
</feature>
<dbReference type="RefSeq" id="WP_277541485.1">
    <property type="nucleotide sequence ID" value="NZ_JAQFIK010000002.1"/>
</dbReference>
<gene>
    <name evidence="5" type="ORF">M2127_001622</name>
</gene>
<accession>A0AA43M8T9</accession>
<evidence type="ECO:0000256" key="1">
    <source>
        <dbReference type="ARBA" id="ARBA00023224"/>
    </source>
</evidence>
<dbReference type="SMART" id="SM00283">
    <property type="entry name" value="MA"/>
    <property type="match status" value="1"/>
</dbReference>
<sequence>MLKQLSLRWKMVLSYAIPLLILLAIVGINQVKMNAAVEKSNALNDSAYLTPDILKINENITRMQRSSYAYILSGGNQSSGSSYSRKIYQDSSVSIETTFAKLDKGTYSPAFVADLNKLRGIYNAVKESNGQLVKLVDDGKVKEAMEAFKLGNSVRIAQDGDSLADDTAKFDLASRDRLREMVTEDIKSAKNVVVFGTLAAIVLLMGFGILVSLYLSRDISTNASQVSTTATSIAATLAQHEKAVTQQGSSVSETTSTVEELVSSARLSSEQADSAATSARAAQETTARGLELVTRNQADVLFLEEKMSAIAKQIMGLSDQAAQIGGISKLVGELAGETNMLALNAAVEAARAGEHGKGFAVVASEIRKLADQSKQSADRATQIVADIQKSTNSMVMIAEEGTKTTHQVSDSVQQTSKAFENLGQLSEGVYQNAQQVLLNSKQQAAALIQINEAMQNINNGSREMISGTSQARIGIDALTKVADHMRTMV</sequence>
<evidence type="ECO:0000256" key="3">
    <source>
        <dbReference type="SAM" id="Phobius"/>
    </source>
</evidence>
<dbReference type="PROSITE" id="PS50111">
    <property type="entry name" value="CHEMOTAXIS_TRANSDUC_2"/>
    <property type="match status" value="1"/>
</dbReference>
<dbReference type="PANTHER" id="PTHR32089:SF112">
    <property type="entry name" value="LYSOZYME-LIKE PROTEIN-RELATED"/>
    <property type="match status" value="1"/>
</dbReference>